<proteinExistence type="predicted"/>
<gene>
    <name evidence="1" type="ORF">HELGO_WM28352</name>
</gene>
<dbReference type="CDD" id="cd07067">
    <property type="entry name" value="HP_PGM_like"/>
    <property type="match status" value="1"/>
</dbReference>
<protein>
    <submittedName>
        <fullName evidence="1">Histidine phosphatase family protein</fullName>
    </submittedName>
</protein>
<reference evidence="1" key="1">
    <citation type="submission" date="2020-01" db="EMBL/GenBank/DDBJ databases">
        <authorList>
            <person name="Meier V. D."/>
            <person name="Meier V D."/>
        </authorList>
    </citation>
    <scope>NUCLEOTIDE SEQUENCE</scope>
    <source>
        <strain evidence="1">HLG_WM_MAG_09</strain>
    </source>
</reference>
<dbReference type="InterPro" id="IPR050275">
    <property type="entry name" value="PGM_Phosphatase"/>
</dbReference>
<dbReference type="AlphaFoldDB" id="A0A6S6S903"/>
<sequence>MSIPITYIDLLPSAEVDAGEVFCGSLDHPVSTEGMKGLKKAVRRRDDWNVVVSSPKLRCTQFAQWVADKHELELKEWKDFREMDFGSWEGDFPHVIMQKDPQKLAQWWSDPAELRPPGGESFPAFKKRVLRGWEQLIRRHKGQQLLLVTHPGVLRVVLSEVLGIPSDRFFSLNVEHGTISRIRVVHDEGGNWSGLMSHGC</sequence>
<dbReference type="InterPro" id="IPR013078">
    <property type="entry name" value="His_Pase_superF_clade-1"/>
</dbReference>
<organism evidence="1">
    <name type="scientific">uncultured Thiotrichaceae bacterium</name>
    <dbReference type="NCBI Taxonomy" id="298394"/>
    <lineage>
        <taxon>Bacteria</taxon>
        <taxon>Pseudomonadati</taxon>
        <taxon>Pseudomonadota</taxon>
        <taxon>Gammaproteobacteria</taxon>
        <taxon>Thiotrichales</taxon>
        <taxon>Thiotrichaceae</taxon>
        <taxon>environmental samples</taxon>
    </lineage>
</organism>
<dbReference type="GO" id="GO:0016791">
    <property type="term" value="F:phosphatase activity"/>
    <property type="evidence" value="ECO:0007669"/>
    <property type="project" value="TreeGrafter"/>
</dbReference>
<dbReference type="GO" id="GO:0005737">
    <property type="term" value="C:cytoplasm"/>
    <property type="evidence" value="ECO:0007669"/>
    <property type="project" value="TreeGrafter"/>
</dbReference>
<accession>A0A6S6S903</accession>
<dbReference type="EMBL" id="CACVAT010000024">
    <property type="protein sequence ID" value="CAA6800989.1"/>
    <property type="molecule type" value="Genomic_DNA"/>
</dbReference>
<evidence type="ECO:0000313" key="1">
    <source>
        <dbReference type="EMBL" id="CAA6800989.1"/>
    </source>
</evidence>
<dbReference type="SUPFAM" id="SSF53254">
    <property type="entry name" value="Phosphoglycerate mutase-like"/>
    <property type="match status" value="1"/>
</dbReference>
<dbReference type="Pfam" id="PF00300">
    <property type="entry name" value="His_Phos_1"/>
    <property type="match status" value="1"/>
</dbReference>
<dbReference type="InterPro" id="IPR029033">
    <property type="entry name" value="His_PPase_superfam"/>
</dbReference>
<dbReference type="PANTHER" id="PTHR48100:SF1">
    <property type="entry name" value="HISTIDINE PHOSPHATASE FAMILY PROTEIN-RELATED"/>
    <property type="match status" value="1"/>
</dbReference>
<name>A0A6S6S903_9GAMM</name>
<dbReference type="PANTHER" id="PTHR48100">
    <property type="entry name" value="BROAD-SPECIFICITY PHOSPHATASE YOR283W-RELATED"/>
    <property type="match status" value="1"/>
</dbReference>
<dbReference type="Gene3D" id="3.40.50.1240">
    <property type="entry name" value="Phosphoglycerate mutase-like"/>
    <property type="match status" value="1"/>
</dbReference>